<keyword evidence="2" id="KW-0238">DNA-binding</keyword>
<dbReference type="Gene3D" id="3.30.450.40">
    <property type="match status" value="1"/>
</dbReference>
<protein>
    <recommendedName>
        <fullName evidence="4">HTH-type transcriptional repressor AllR</fullName>
    </recommendedName>
    <alternativeName>
        <fullName evidence="5">Negative regulator of allantoin and glyoxylate utilization operons</fullName>
    </alternativeName>
</protein>
<reference evidence="9" key="1">
    <citation type="submission" date="2016-10" db="EMBL/GenBank/DDBJ databases">
        <authorList>
            <person name="Varghese N."/>
            <person name="Submissions S."/>
        </authorList>
    </citation>
    <scope>NUCLEOTIDE SEQUENCE [LARGE SCALE GENOMIC DNA]</scope>
    <source>
        <strain evidence="9">DSM 18579</strain>
    </source>
</reference>
<dbReference type="Pfam" id="PF09339">
    <property type="entry name" value="HTH_IclR"/>
    <property type="match status" value="1"/>
</dbReference>
<evidence type="ECO:0000256" key="3">
    <source>
        <dbReference type="ARBA" id="ARBA00023163"/>
    </source>
</evidence>
<dbReference type="EMBL" id="FOHV01000009">
    <property type="protein sequence ID" value="SET13901.1"/>
    <property type="molecule type" value="Genomic_DNA"/>
</dbReference>
<dbReference type="SUPFAM" id="SSF46785">
    <property type="entry name" value="Winged helix' DNA-binding domain"/>
    <property type="match status" value="1"/>
</dbReference>
<evidence type="ECO:0000259" key="6">
    <source>
        <dbReference type="PROSITE" id="PS51077"/>
    </source>
</evidence>
<dbReference type="InterPro" id="IPR029016">
    <property type="entry name" value="GAF-like_dom_sf"/>
</dbReference>
<proteinExistence type="predicted"/>
<dbReference type="STRING" id="1123402.SAMN02583745_01485"/>
<dbReference type="SUPFAM" id="SSF55781">
    <property type="entry name" value="GAF domain-like"/>
    <property type="match status" value="1"/>
</dbReference>
<dbReference type="SMART" id="SM00346">
    <property type="entry name" value="HTH_ICLR"/>
    <property type="match status" value="1"/>
</dbReference>
<dbReference type="InterPro" id="IPR036388">
    <property type="entry name" value="WH-like_DNA-bd_sf"/>
</dbReference>
<evidence type="ECO:0000256" key="4">
    <source>
        <dbReference type="ARBA" id="ARBA00040379"/>
    </source>
</evidence>
<keyword evidence="3" id="KW-0804">Transcription</keyword>
<feature type="domain" description="HTH iclR-type" evidence="6">
    <location>
        <begin position="1"/>
        <end position="62"/>
    </location>
</feature>
<dbReference type="CDD" id="cd00090">
    <property type="entry name" value="HTH_ARSR"/>
    <property type="match status" value="1"/>
</dbReference>
<dbReference type="GO" id="GO:0003700">
    <property type="term" value="F:DNA-binding transcription factor activity"/>
    <property type="evidence" value="ECO:0007669"/>
    <property type="project" value="TreeGrafter"/>
</dbReference>
<organism evidence="8 9">
    <name type="scientific">Thorsellia anophelis DSM 18579</name>
    <dbReference type="NCBI Taxonomy" id="1123402"/>
    <lineage>
        <taxon>Bacteria</taxon>
        <taxon>Pseudomonadati</taxon>
        <taxon>Pseudomonadota</taxon>
        <taxon>Gammaproteobacteria</taxon>
        <taxon>Enterobacterales</taxon>
        <taxon>Thorselliaceae</taxon>
        <taxon>Thorsellia</taxon>
    </lineage>
</organism>
<dbReference type="Proteomes" id="UP000242642">
    <property type="component" value="Unassembled WGS sequence"/>
</dbReference>
<dbReference type="InterPro" id="IPR036390">
    <property type="entry name" value="WH_DNA-bd_sf"/>
</dbReference>
<dbReference type="GO" id="GO:0003677">
    <property type="term" value="F:DNA binding"/>
    <property type="evidence" value="ECO:0007669"/>
    <property type="project" value="UniProtKB-KW"/>
</dbReference>
<feature type="domain" description="IclR-ED" evidence="7">
    <location>
        <begin position="63"/>
        <end position="239"/>
    </location>
</feature>
<accession>A0A1I0C3L5</accession>
<dbReference type="PROSITE" id="PS51077">
    <property type="entry name" value="HTH_ICLR"/>
    <property type="match status" value="1"/>
</dbReference>
<keyword evidence="1" id="KW-0805">Transcription regulation</keyword>
<dbReference type="InterPro" id="IPR050707">
    <property type="entry name" value="HTH_MetabolicPath_Reg"/>
</dbReference>
<evidence type="ECO:0000313" key="8">
    <source>
        <dbReference type="EMBL" id="SET13901.1"/>
    </source>
</evidence>
<evidence type="ECO:0000313" key="9">
    <source>
        <dbReference type="Proteomes" id="UP000242642"/>
    </source>
</evidence>
<gene>
    <name evidence="8" type="ORF">SAMN02583745_01485</name>
</gene>
<dbReference type="PROSITE" id="PS51078">
    <property type="entry name" value="ICLR_ED"/>
    <property type="match status" value="1"/>
</dbReference>
<dbReference type="InterPro" id="IPR005471">
    <property type="entry name" value="Tscrpt_reg_IclR_N"/>
</dbReference>
<evidence type="ECO:0000256" key="2">
    <source>
        <dbReference type="ARBA" id="ARBA00023125"/>
    </source>
</evidence>
<dbReference type="PANTHER" id="PTHR30136">
    <property type="entry name" value="HELIX-TURN-HELIX TRANSCRIPTIONAL REGULATOR, ICLR FAMILY"/>
    <property type="match status" value="1"/>
</dbReference>
<evidence type="ECO:0000259" key="7">
    <source>
        <dbReference type="PROSITE" id="PS51078"/>
    </source>
</evidence>
<dbReference type="Pfam" id="PF01614">
    <property type="entry name" value="IclR_C"/>
    <property type="match status" value="1"/>
</dbReference>
<dbReference type="InterPro" id="IPR014757">
    <property type="entry name" value="Tscrpt_reg_IclR_C"/>
</dbReference>
<name>A0A1I0C3L5_9GAMM</name>
<dbReference type="InterPro" id="IPR011991">
    <property type="entry name" value="ArsR-like_HTH"/>
</dbReference>
<evidence type="ECO:0000256" key="5">
    <source>
        <dbReference type="ARBA" id="ARBA00042627"/>
    </source>
</evidence>
<dbReference type="GO" id="GO:0045892">
    <property type="term" value="P:negative regulation of DNA-templated transcription"/>
    <property type="evidence" value="ECO:0007669"/>
    <property type="project" value="TreeGrafter"/>
</dbReference>
<dbReference type="AlphaFoldDB" id="A0A1I0C3L5"/>
<dbReference type="Gene3D" id="1.10.10.10">
    <property type="entry name" value="Winged helix-like DNA-binding domain superfamily/Winged helix DNA-binding domain"/>
    <property type="match status" value="1"/>
</dbReference>
<dbReference type="PANTHER" id="PTHR30136:SF24">
    <property type="entry name" value="HTH-TYPE TRANSCRIPTIONAL REPRESSOR ALLR"/>
    <property type="match status" value="1"/>
</dbReference>
<dbReference type="RefSeq" id="WP_143047610.1">
    <property type="nucleotide sequence ID" value="NZ_FOHV01000009.1"/>
</dbReference>
<dbReference type="OrthoDB" id="9807558at2"/>
<evidence type="ECO:0000256" key="1">
    <source>
        <dbReference type="ARBA" id="ARBA00023015"/>
    </source>
</evidence>
<sequence>MSSDRLLDILSFIARQPNATTPQALAEHLNIPVSSVYRHLAVLRKSRFISEGKQKNRITIGAIGLQMANHYLEHTLLIDVVKPDLLRLALKTQETAALMVPSNLQAICVEMIESRQALRCSFMVGKGTPLSQGASAKTLLAFMDEDERYAAVQLLITSQHKQKNLLDELVHIQKEGYGVSQGEVDQGIWGVSVPIFHKKKLQGVVTTMSPETRIETRENLLIDATLHCAASINEYFSLY</sequence>
<keyword evidence="9" id="KW-1185">Reference proteome</keyword>